<proteinExistence type="predicted"/>
<dbReference type="Proteomes" id="UP001472677">
    <property type="component" value="Unassembled WGS sequence"/>
</dbReference>
<keyword evidence="2" id="KW-1185">Reference proteome</keyword>
<dbReference type="Gene3D" id="3.40.50.790">
    <property type="match status" value="1"/>
</dbReference>
<reference evidence="1 2" key="1">
    <citation type="journal article" date="2024" name="G3 (Bethesda)">
        <title>Genome assembly of Hibiscus sabdariffa L. provides insights into metabolisms of medicinal natural products.</title>
        <authorList>
            <person name="Kim T."/>
        </authorList>
    </citation>
    <scope>NUCLEOTIDE SEQUENCE [LARGE SCALE GENOMIC DNA]</scope>
    <source>
        <strain evidence="1">TK-2024</strain>
        <tissue evidence="1">Old leaves</tissue>
    </source>
</reference>
<gene>
    <name evidence="1" type="ORF">V6N12_052377</name>
</gene>
<organism evidence="1 2">
    <name type="scientific">Hibiscus sabdariffa</name>
    <name type="common">roselle</name>
    <dbReference type="NCBI Taxonomy" id="183260"/>
    <lineage>
        <taxon>Eukaryota</taxon>
        <taxon>Viridiplantae</taxon>
        <taxon>Streptophyta</taxon>
        <taxon>Embryophyta</taxon>
        <taxon>Tracheophyta</taxon>
        <taxon>Spermatophyta</taxon>
        <taxon>Magnoliopsida</taxon>
        <taxon>eudicotyledons</taxon>
        <taxon>Gunneridae</taxon>
        <taxon>Pentapetalae</taxon>
        <taxon>rosids</taxon>
        <taxon>malvids</taxon>
        <taxon>Malvales</taxon>
        <taxon>Malvaceae</taxon>
        <taxon>Malvoideae</taxon>
        <taxon>Hibiscus</taxon>
    </lineage>
</organism>
<dbReference type="InterPro" id="IPR016095">
    <property type="entry name" value="Ribosomal_uL1_3-a/b-sand"/>
</dbReference>
<name>A0ABR2GI16_9ROSI</name>
<evidence type="ECO:0000313" key="1">
    <source>
        <dbReference type="EMBL" id="KAK8602571.1"/>
    </source>
</evidence>
<evidence type="ECO:0000313" key="2">
    <source>
        <dbReference type="Proteomes" id="UP001472677"/>
    </source>
</evidence>
<sequence length="92" mass="10284">MPAPAVGRRLPALPSVVYHRRPPFEATAAPKSDKDADEDLLPLVLDVLNEAEKIGLDYMDVEALKKLNKNKKENSRPLKTGKTYNICILRTN</sequence>
<protein>
    <submittedName>
        <fullName evidence="1">Uncharacterized protein</fullName>
    </submittedName>
</protein>
<accession>A0ABR2GI16</accession>
<comment type="caution">
    <text evidence="1">The sequence shown here is derived from an EMBL/GenBank/DDBJ whole genome shotgun (WGS) entry which is preliminary data.</text>
</comment>
<dbReference type="EMBL" id="JBBPBM010000001">
    <property type="protein sequence ID" value="KAK8602571.1"/>
    <property type="molecule type" value="Genomic_DNA"/>
</dbReference>